<dbReference type="RefSeq" id="WP_008720001.1">
    <property type="nucleotide sequence ID" value="NZ_JBBMFM010000007.1"/>
</dbReference>
<protein>
    <submittedName>
        <fullName evidence="2">TraX family protein</fullName>
    </submittedName>
</protein>
<evidence type="ECO:0000313" key="3">
    <source>
        <dbReference type="Proteomes" id="UP001454086"/>
    </source>
</evidence>
<keyword evidence="1" id="KW-1133">Transmembrane helix</keyword>
<proteinExistence type="predicted"/>
<accession>A0ABV1D2K1</accession>
<keyword evidence="1" id="KW-0812">Transmembrane</keyword>
<dbReference type="EMBL" id="JBBMFM010000007">
    <property type="protein sequence ID" value="MEQ2424021.1"/>
    <property type="molecule type" value="Genomic_DNA"/>
</dbReference>
<feature type="transmembrane region" description="Helical" evidence="1">
    <location>
        <begin position="190"/>
        <end position="214"/>
    </location>
</feature>
<sequence>MKLSSNALKWIAMVTMLIDHTGLVILQYWLAYGESGGALGDFLWTINPDTLGNVAYGMRILGRVAFPIYGFLLTEGFLHTRDWRKYCLRMIVFAAVSEIPFSLAVYNGWIGGSRNIYVELAAGLVMLHGFKKAEAYYDARRNIYMALVLAAACGFTWLMDSDYGAGGMLMIAAFYLLRKDRTARVAGGCLVSFADTLGAGMGAGALAAVPLLMYSGEKGRQGNKYIFYWFYPLHLLVLFLIRLLVLNIPMMWGTVG</sequence>
<keyword evidence="1" id="KW-0472">Membrane</keyword>
<gene>
    <name evidence="2" type="ORF">WMQ36_03460</name>
</gene>
<dbReference type="InterPro" id="IPR008875">
    <property type="entry name" value="TraX"/>
</dbReference>
<evidence type="ECO:0000256" key="1">
    <source>
        <dbReference type="SAM" id="Phobius"/>
    </source>
</evidence>
<evidence type="ECO:0000313" key="2">
    <source>
        <dbReference type="EMBL" id="MEQ2424021.1"/>
    </source>
</evidence>
<dbReference type="Pfam" id="PF05857">
    <property type="entry name" value="TraX"/>
    <property type="match status" value="1"/>
</dbReference>
<feature type="transmembrane region" description="Helical" evidence="1">
    <location>
        <begin position="142"/>
        <end position="157"/>
    </location>
</feature>
<feature type="transmembrane region" description="Helical" evidence="1">
    <location>
        <begin position="7"/>
        <end position="30"/>
    </location>
</feature>
<keyword evidence="3" id="KW-1185">Reference proteome</keyword>
<organism evidence="2 3">
    <name type="scientific">Enterocloster hominis</name>
    <name type="common">ex Hitch et al. 2024</name>
    <dbReference type="NCBI Taxonomy" id="1917870"/>
    <lineage>
        <taxon>Bacteria</taxon>
        <taxon>Bacillati</taxon>
        <taxon>Bacillota</taxon>
        <taxon>Clostridia</taxon>
        <taxon>Lachnospirales</taxon>
        <taxon>Lachnospiraceae</taxon>
        <taxon>Enterocloster</taxon>
    </lineage>
</organism>
<comment type="caution">
    <text evidence="2">The sequence shown here is derived from an EMBL/GenBank/DDBJ whole genome shotgun (WGS) entry which is preliminary data.</text>
</comment>
<feature type="transmembrane region" description="Helical" evidence="1">
    <location>
        <begin position="50"/>
        <end position="74"/>
    </location>
</feature>
<reference evidence="2 3" key="1">
    <citation type="submission" date="2024-03" db="EMBL/GenBank/DDBJ databases">
        <title>Human intestinal bacterial collection.</title>
        <authorList>
            <person name="Pauvert C."/>
            <person name="Hitch T.C.A."/>
            <person name="Clavel T."/>
        </authorList>
    </citation>
    <scope>NUCLEOTIDE SEQUENCE [LARGE SCALE GENOMIC DNA]</scope>
    <source>
        <strain evidence="2 3">CLA-SR-H021</strain>
    </source>
</reference>
<dbReference type="Proteomes" id="UP001454086">
    <property type="component" value="Unassembled WGS sequence"/>
</dbReference>
<name>A0ABV1D2K1_9FIRM</name>
<feature type="transmembrane region" description="Helical" evidence="1">
    <location>
        <begin position="226"/>
        <end position="245"/>
    </location>
</feature>
<feature type="transmembrane region" description="Helical" evidence="1">
    <location>
        <begin position="163"/>
        <end position="178"/>
    </location>
</feature>